<comment type="caution">
    <text evidence="1">The sequence shown here is derived from an EMBL/GenBank/DDBJ whole genome shotgun (WGS) entry which is preliminary data.</text>
</comment>
<protein>
    <submittedName>
        <fullName evidence="1">Uncharacterized protein</fullName>
    </submittedName>
</protein>
<organism evidence="1 2">
    <name type="scientific">Actinomyces graevenitzii F0530</name>
    <dbReference type="NCBI Taxonomy" id="1321817"/>
    <lineage>
        <taxon>Bacteria</taxon>
        <taxon>Bacillati</taxon>
        <taxon>Actinomycetota</taxon>
        <taxon>Actinomycetes</taxon>
        <taxon>Actinomycetales</taxon>
        <taxon>Actinomycetaceae</taxon>
        <taxon>Actinomyces</taxon>
    </lineage>
</organism>
<gene>
    <name evidence="1" type="ORF">HMPREF1978_01937</name>
</gene>
<dbReference type="AlphaFoldDB" id="U1R6M0"/>
<sequence length="52" mass="5040">MRATAFLYPLLADDDGAARLIKCCVPAGLAAVQAVMGAPGLVATPGVSAAPG</sequence>
<name>U1R6M0_9ACTO</name>
<accession>U1R6M0</accession>
<dbReference type="EMBL" id="AWSC01000090">
    <property type="protein sequence ID" value="ERH14147.1"/>
    <property type="molecule type" value="Genomic_DNA"/>
</dbReference>
<evidence type="ECO:0000313" key="1">
    <source>
        <dbReference type="EMBL" id="ERH14147.1"/>
    </source>
</evidence>
<reference evidence="1 2" key="1">
    <citation type="submission" date="2013-08" db="EMBL/GenBank/DDBJ databases">
        <authorList>
            <person name="Weinstock G."/>
            <person name="Sodergren E."/>
            <person name="Wylie T."/>
            <person name="Fulton L."/>
            <person name="Fulton R."/>
            <person name="Fronick C."/>
            <person name="O'Laughlin M."/>
            <person name="Godfrey J."/>
            <person name="Miner T."/>
            <person name="Herter B."/>
            <person name="Appelbaum E."/>
            <person name="Cordes M."/>
            <person name="Lek S."/>
            <person name="Wollam A."/>
            <person name="Pepin K.H."/>
            <person name="Palsikar V.B."/>
            <person name="Mitreva M."/>
            <person name="Wilson R.K."/>
        </authorList>
    </citation>
    <scope>NUCLEOTIDE SEQUENCE [LARGE SCALE GENOMIC DNA]</scope>
    <source>
        <strain evidence="1 2">F0530</strain>
    </source>
</reference>
<dbReference type="Proteomes" id="UP000016481">
    <property type="component" value="Unassembled WGS sequence"/>
</dbReference>
<dbReference type="HOGENOM" id="CLU_3075774_0_0_11"/>
<proteinExistence type="predicted"/>
<evidence type="ECO:0000313" key="2">
    <source>
        <dbReference type="Proteomes" id="UP000016481"/>
    </source>
</evidence>